<evidence type="ECO:0000259" key="7">
    <source>
        <dbReference type="PROSITE" id="PS50110"/>
    </source>
</evidence>
<reference evidence="11" key="1">
    <citation type="journal article" date="2020" name="ISME J.">
        <title>Comparative genomics reveals insights into cyanobacterial evolution and habitat adaptation.</title>
        <authorList>
            <person name="Chen M.Y."/>
            <person name="Teng W.K."/>
            <person name="Zhao L."/>
            <person name="Hu C.X."/>
            <person name="Zhou Y.K."/>
            <person name="Han B.P."/>
            <person name="Song L.R."/>
            <person name="Shu W.S."/>
        </authorList>
    </citation>
    <scope>NUCLEOTIDE SEQUENCE [LARGE SCALE GENOMIC DNA]</scope>
    <source>
        <strain evidence="11">FACHB-251</strain>
    </source>
</reference>
<dbReference type="GO" id="GO:0004673">
    <property type="term" value="F:protein histidine kinase activity"/>
    <property type="evidence" value="ECO:0007669"/>
    <property type="project" value="UniProtKB-EC"/>
</dbReference>
<dbReference type="SMART" id="SM00052">
    <property type="entry name" value="EAL"/>
    <property type="match status" value="1"/>
</dbReference>
<dbReference type="Pfam" id="PF00563">
    <property type="entry name" value="EAL"/>
    <property type="match status" value="1"/>
</dbReference>
<dbReference type="InterPro" id="IPR036890">
    <property type="entry name" value="HATPase_C_sf"/>
</dbReference>
<dbReference type="Gene3D" id="3.20.20.450">
    <property type="entry name" value="EAL domain"/>
    <property type="match status" value="1"/>
</dbReference>
<feature type="domain" description="EAL" evidence="8">
    <location>
        <begin position="319"/>
        <end position="571"/>
    </location>
</feature>
<dbReference type="SUPFAM" id="SSF55874">
    <property type="entry name" value="ATPase domain of HSP90 chaperone/DNA topoisomerase II/histidine kinase"/>
    <property type="match status" value="1"/>
</dbReference>
<name>A0A926WH16_9NOST</name>
<dbReference type="EC" id="2.7.13.3" evidence="2"/>
<dbReference type="CDD" id="cd01948">
    <property type="entry name" value="EAL"/>
    <property type="match status" value="1"/>
</dbReference>
<dbReference type="Pfam" id="PF00990">
    <property type="entry name" value="GGDEF"/>
    <property type="match status" value="1"/>
</dbReference>
<dbReference type="Gene3D" id="3.40.50.2300">
    <property type="match status" value="1"/>
</dbReference>
<dbReference type="InterPro" id="IPR029787">
    <property type="entry name" value="Nucleotide_cyclase"/>
</dbReference>
<keyword evidence="4" id="KW-0902">Two-component regulatory system</keyword>
<dbReference type="SUPFAM" id="SSF141868">
    <property type="entry name" value="EAL domain-like"/>
    <property type="match status" value="1"/>
</dbReference>
<gene>
    <name evidence="10" type="ORF">H6G06_12895</name>
</gene>
<sequence length="571" mass="65036">MNKILIIEDDAQIRDNIQQILDLEGFSTITAEDGWHGLQMAEQHQPDMIICDLMMPHLDGYGLIKALRQKPGTAAIPFIFITAKSERADLRRAMELGADDYLTKPFQVDEFLQVITTRLEKHQIVSQYYRGQIEQMESQLNYLARHDSLTGLPNQLFVEEHFNQIRLQAYSQGQLLPLLLIDIDILNRNKFLFEPTLRCLLLKAIAERLSELNSPHQIIDLIAYLKTDQIVLLLKPNQDSQVAADIAQQILDHLSQPLLVNHQQISVKTKIGIVCYPDDGLQLNELLTHAELALEHFKHEDTTSYHFYNQELFNILCRKIILETDLWHALERNEFELYYQPQCNVKTGKFVGVEALIRWRHPEYGLVSPGEFIPISEESGFIIPLGKWILKTACSQLEDLRSQGLVNLDLAVNISANQFKQQNFIQDKTFVRSTIEKVAFRISQDAGRASDLTIEISDAMINISQLKLSKIAEEIIDNAFKFSQPNTPVKIIGCSSFHGFNLYVIDSGRGMNKEQIASVGGYVQFERKMYEQQGSGLGLSIAKRLVEIHGGELSIESLPGKQTIIRMVLPQ</sequence>
<dbReference type="SUPFAM" id="SSF52172">
    <property type="entry name" value="CheY-like"/>
    <property type="match status" value="1"/>
</dbReference>
<dbReference type="SMART" id="SM00448">
    <property type="entry name" value="REC"/>
    <property type="match status" value="1"/>
</dbReference>
<protein>
    <recommendedName>
        <fullName evidence="2">histidine kinase</fullName>
        <ecNumber evidence="2">2.7.13.3</ecNumber>
    </recommendedName>
</protein>
<keyword evidence="11" id="KW-1185">Reference proteome</keyword>
<proteinExistence type="predicted"/>
<dbReference type="PANTHER" id="PTHR33121:SF71">
    <property type="entry name" value="OXYGEN SENSOR PROTEIN DOSP"/>
    <property type="match status" value="1"/>
</dbReference>
<accession>A0A926WH16</accession>
<dbReference type="InterPro" id="IPR000160">
    <property type="entry name" value="GGDEF_dom"/>
</dbReference>
<dbReference type="Proteomes" id="UP000662185">
    <property type="component" value="Unassembled WGS sequence"/>
</dbReference>
<dbReference type="PROSITE" id="PS50109">
    <property type="entry name" value="HIS_KIN"/>
    <property type="match status" value="1"/>
</dbReference>
<evidence type="ECO:0000313" key="10">
    <source>
        <dbReference type="EMBL" id="MBD2294357.1"/>
    </source>
</evidence>
<dbReference type="InterPro" id="IPR043128">
    <property type="entry name" value="Rev_trsase/Diguanyl_cyclase"/>
</dbReference>
<dbReference type="GO" id="GO:0000160">
    <property type="term" value="P:phosphorelay signal transduction system"/>
    <property type="evidence" value="ECO:0007669"/>
    <property type="project" value="UniProtKB-KW"/>
</dbReference>
<dbReference type="InterPro" id="IPR001633">
    <property type="entry name" value="EAL_dom"/>
</dbReference>
<dbReference type="InterPro" id="IPR001789">
    <property type="entry name" value="Sig_transdc_resp-reg_receiver"/>
</dbReference>
<dbReference type="InterPro" id="IPR003594">
    <property type="entry name" value="HATPase_dom"/>
</dbReference>
<evidence type="ECO:0000256" key="1">
    <source>
        <dbReference type="ARBA" id="ARBA00000085"/>
    </source>
</evidence>
<dbReference type="CDD" id="cd17574">
    <property type="entry name" value="REC_OmpR"/>
    <property type="match status" value="1"/>
</dbReference>
<evidence type="ECO:0000256" key="5">
    <source>
        <dbReference type="PROSITE-ProRule" id="PRU00169"/>
    </source>
</evidence>
<evidence type="ECO:0000259" key="6">
    <source>
        <dbReference type="PROSITE" id="PS50109"/>
    </source>
</evidence>
<dbReference type="RefSeq" id="WP_190560665.1">
    <property type="nucleotide sequence ID" value="NZ_JACJQU010000006.1"/>
</dbReference>
<dbReference type="PRINTS" id="PR00344">
    <property type="entry name" value="BCTRLSENSOR"/>
</dbReference>
<keyword evidence="3" id="KW-0808">Transferase</keyword>
<keyword evidence="5" id="KW-0597">Phosphoprotein</keyword>
<evidence type="ECO:0000259" key="9">
    <source>
        <dbReference type="PROSITE" id="PS50887"/>
    </source>
</evidence>
<dbReference type="PROSITE" id="PS50110">
    <property type="entry name" value="RESPONSE_REGULATORY"/>
    <property type="match status" value="1"/>
</dbReference>
<feature type="domain" description="GGDEF" evidence="9">
    <location>
        <begin position="174"/>
        <end position="310"/>
    </location>
</feature>
<dbReference type="InterPro" id="IPR004358">
    <property type="entry name" value="Sig_transdc_His_kin-like_C"/>
</dbReference>
<evidence type="ECO:0000256" key="3">
    <source>
        <dbReference type="ARBA" id="ARBA00022777"/>
    </source>
</evidence>
<comment type="catalytic activity">
    <reaction evidence="1">
        <text>ATP + protein L-histidine = ADP + protein N-phospho-L-histidine.</text>
        <dbReference type="EC" id="2.7.13.3"/>
    </reaction>
</comment>
<dbReference type="InterPro" id="IPR050706">
    <property type="entry name" value="Cyclic-di-GMP_PDE-like"/>
</dbReference>
<feature type="domain" description="Histidine kinase" evidence="6">
    <location>
        <begin position="465"/>
        <end position="571"/>
    </location>
</feature>
<dbReference type="InterPro" id="IPR035919">
    <property type="entry name" value="EAL_sf"/>
</dbReference>
<feature type="modified residue" description="4-aspartylphosphate" evidence="5">
    <location>
        <position position="52"/>
    </location>
</feature>
<evidence type="ECO:0000313" key="11">
    <source>
        <dbReference type="Proteomes" id="UP000662185"/>
    </source>
</evidence>
<dbReference type="Gene3D" id="3.30.70.270">
    <property type="match status" value="1"/>
</dbReference>
<dbReference type="PROSITE" id="PS50887">
    <property type="entry name" value="GGDEF"/>
    <property type="match status" value="1"/>
</dbReference>
<dbReference type="Pfam" id="PF02518">
    <property type="entry name" value="HATPase_c"/>
    <property type="match status" value="1"/>
</dbReference>
<organism evidence="10 11">
    <name type="scientific">Anabaena sphaerica FACHB-251</name>
    <dbReference type="NCBI Taxonomy" id="2692883"/>
    <lineage>
        <taxon>Bacteria</taxon>
        <taxon>Bacillati</taxon>
        <taxon>Cyanobacteriota</taxon>
        <taxon>Cyanophyceae</taxon>
        <taxon>Nostocales</taxon>
        <taxon>Nostocaceae</taxon>
        <taxon>Anabaena</taxon>
    </lineage>
</organism>
<dbReference type="AlphaFoldDB" id="A0A926WH16"/>
<dbReference type="SMART" id="SM00387">
    <property type="entry name" value="HATPase_c"/>
    <property type="match status" value="1"/>
</dbReference>
<dbReference type="EMBL" id="JACJQU010000006">
    <property type="protein sequence ID" value="MBD2294357.1"/>
    <property type="molecule type" value="Genomic_DNA"/>
</dbReference>
<dbReference type="SUPFAM" id="SSF55073">
    <property type="entry name" value="Nucleotide cyclase"/>
    <property type="match status" value="1"/>
</dbReference>
<comment type="caution">
    <text evidence="10">The sequence shown here is derived from an EMBL/GenBank/DDBJ whole genome shotgun (WGS) entry which is preliminary data.</text>
</comment>
<feature type="domain" description="Response regulatory" evidence="7">
    <location>
        <begin position="3"/>
        <end position="119"/>
    </location>
</feature>
<dbReference type="SMART" id="SM00267">
    <property type="entry name" value="GGDEF"/>
    <property type="match status" value="1"/>
</dbReference>
<dbReference type="InterPro" id="IPR011006">
    <property type="entry name" value="CheY-like_superfamily"/>
</dbReference>
<dbReference type="NCBIfam" id="TIGR00254">
    <property type="entry name" value="GGDEF"/>
    <property type="match status" value="1"/>
</dbReference>
<dbReference type="InterPro" id="IPR005467">
    <property type="entry name" value="His_kinase_dom"/>
</dbReference>
<evidence type="ECO:0000256" key="4">
    <source>
        <dbReference type="ARBA" id="ARBA00023012"/>
    </source>
</evidence>
<keyword evidence="3" id="KW-0418">Kinase</keyword>
<dbReference type="Pfam" id="PF00072">
    <property type="entry name" value="Response_reg"/>
    <property type="match status" value="1"/>
</dbReference>
<evidence type="ECO:0000256" key="2">
    <source>
        <dbReference type="ARBA" id="ARBA00012438"/>
    </source>
</evidence>
<dbReference type="CDD" id="cd00075">
    <property type="entry name" value="HATPase"/>
    <property type="match status" value="1"/>
</dbReference>
<dbReference type="PANTHER" id="PTHR33121">
    <property type="entry name" value="CYCLIC DI-GMP PHOSPHODIESTERASE PDEF"/>
    <property type="match status" value="1"/>
</dbReference>
<dbReference type="GO" id="GO:0071111">
    <property type="term" value="F:cyclic-guanylate-specific phosphodiesterase activity"/>
    <property type="evidence" value="ECO:0007669"/>
    <property type="project" value="InterPro"/>
</dbReference>
<evidence type="ECO:0000259" key="8">
    <source>
        <dbReference type="PROSITE" id="PS50883"/>
    </source>
</evidence>
<dbReference type="PROSITE" id="PS50883">
    <property type="entry name" value="EAL"/>
    <property type="match status" value="1"/>
</dbReference>